<dbReference type="Proteomes" id="UP000600307">
    <property type="component" value="Unassembled WGS sequence"/>
</dbReference>
<dbReference type="PANTHER" id="PTHR43252">
    <property type="entry name" value="TRANSCRIPTIONAL REGULATOR YQJI"/>
    <property type="match status" value="1"/>
</dbReference>
<name>A0ABS0DVH6_9GAMM</name>
<dbReference type="Gene3D" id="1.10.10.10">
    <property type="entry name" value="Winged helix-like DNA-binding domain superfamily/Winged helix DNA-binding domain"/>
    <property type="match status" value="1"/>
</dbReference>
<keyword evidence="3" id="KW-1185">Reference proteome</keyword>
<evidence type="ECO:0000313" key="2">
    <source>
        <dbReference type="EMBL" id="MBF7957887.1"/>
    </source>
</evidence>
<feature type="domain" description="Transcription regulator PadR N-terminal" evidence="1">
    <location>
        <begin position="24"/>
        <end position="93"/>
    </location>
</feature>
<reference evidence="2 3" key="1">
    <citation type="submission" date="2020-11" db="EMBL/GenBank/DDBJ databases">
        <title>Taxonomic investigation of Rahnella spp.</title>
        <authorList>
            <person name="Lee S.D."/>
        </authorList>
    </citation>
    <scope>NUCLEOTIDE SEQUENCE [LARGE SCALE GENOMIC DNA]</scope>
    <source>
        <strain evidence="2 3">SAP-10</strain>
    </source>
</reference>
<accession>A0ABS0DVH6</accession>
<dbReference type="InterPro" id="IPR036388">
    <property type="entry name" value="WH-like_DNA-bd_sf"/>
</dbReference>
<organism evidence="2 3">
    <name type="scientific">Rahnella victoriana</name>
    <dbReference type="NCBI Taxonomy" id="1510570"/>
    <lineage>
        <taxon>Bacteria</taxon>
        <taxon>Pseudomonadati</taxon>
        <taxon>Pseudomonadota</taxon>
        <taxon>Gammaproteobacteria</taxon>
        <taxon>Enterobacterales</taxon>
        <taxon>Yersiniaceae</taxon>
        <taxon>Rahnella</taxon>
    </lineage>
</organism>
<dbReference type="RefSeq" id="WP_119824678.1">
    <property type="nucleotide sequence ID" value="NZ_CP089920.1"/>
</dbReference>
<proteinExistence type="predicted"/>
<comment type="caution">
    <text evidence="2">The sequence shown here is derived from an EMBL/GenBank/DDBJ whole genome shotgun (WGS) entry which is preliminary data.</text>
</comment>
<dbReference type="InterPro" id="IPR036390">
    <property type="entry name" value="WH_DNA-bd_sf"/>
</dbReference>
<protein>
    <submittedName>
        <fullName evidence="2">PadR family transcriptional regulator</fullName>
    </submittedName>
</protein>
<sequence>MSGTAPAARRKSKLFTRQELTLFVLHLIQINPAHGYEIIKTIEGYSMGAYIPSPGVIYPILSQIVERGFATAAEIEGGKKQFSMTSAGSEFLAARRNEIRDIEEKMKTRVIENNPPPAPEMIYAIENLKITVRTKDYNGDITPEKYDLIIHYINEVTKKIHDL</sequence>
<dbReference type="EMBL" id="JADOBH010000005">
    <property type="protein sequence ID" value="MBF7957887.1"/>
    <property type="molecule type" value="Genomic_DNA"/>
</dbReference>
<dbReference type="InterPro" id="IPR005149">
    <property type="entry name" value="Tscrpt_reg_PadR_N"/>
</dbReference>
<dbReference type="SUPFAM" id="SSF46785">
    <property type="entry name" value="Winged helix' DNA-binding domain"/>
    <property type="match status" value="1"/>
</dbReference>
<gene>
    <name evidence="2" type="ORF">IV431_20220</name>
</gene>
<evidence type="ECO:0000313" key="3">
    <source>
        <dbReference type="Proteomes" id="UP000600307"/>
    </source>
</evidence>
<evidence type="ECO:0000259" key="1">
    <source>
        <dbReference type="Pfam" id="PF03551"/>
    </source>
</evidence>
<dbReference type="PANTHER" id="PTHR43252:SF7">
    <property type="entry name" value="TRANSCRIPTIONAL REGULATOR YQJI"/>
    <property type="match status" value="1"/>
</dbReference>
<dbReference type="Pfam" id="PF03551">
    <property type="entry name" value="PadR"/>
    <property type="match status" value="1"/>
</dbReference>